<dbReference type="InterPro" id="IPR016166">
    <property type="entry name" value="FAD-bd_PCMH"/>
</dbReference>
<name>A0A936ZL72_9BURK</name>
<dbReference type="InterPro" id="IPR016164">
    <property type="entry name" value="FAD-linked_Oxase-like_C"/>
</dbReference>
<evidence type="ECO:0000313" key="6">
    <source>
        <dbReference type="EMBL" id="MBL0419328.1"/>
    </source>
</evidence>
<dbReference type="Gene3D" id="1.10.45.10">
    <property type="entry name" value="Vanillyl-alcohol Oxidase, Chain A, domain 4"/>
    <property type="match status" value="1"/>
</dbReference>
<feature type="domain" description="FAD-binding PCMH-type" evidence="5">
    <location>
        <begin position="56"/>
        <end position="284"/>
    </location>
</feature>
<evidence type="ECO:0000259" key="5">
    <source>
        <dbReference type="PROSITE" id="PS51387"/>
    </source>
</evidence>
<evidence type="ECO:0000256" key="2">
    <source>
        <dbReference type="ARBA" id="ARBA00022630"/>
    </source>
</evidence>
<dbReference type="InterPro" id="IPR036318">
    <property type="entry name" value="FAD-bd_PCMH-like_sf"/>
</dbReference>
<proteinExistence type="predicted"/>
<evidence type="ECO:0000256" key="1">
    <source>
        <dbReference type="ARBA" id="ARBA00001974"/>
    </source>
</evidence>
<dbReference type="PROSITE" id="PS51387">
    <property type="entry name" value="FAD_PCMH"/>
    <property type="match status" value="1"/>
</dbReference>
<dbReference type="SUPFAM" id="SSF46548">
    <property type="entry name" value="alpha-helical ferredoxin"/>
    <property type="match status" value="1"/>
</dbReference>
<evidence type="ECO:0000256" key="4">
    <source>
        <dbReference type="ARBA" id="ARBA00023002"/>
    </source>
</evidence>
<dbReference type="Pfam" id="PF02754">
    <property type="entry name" value="CCG"/>
    <property type="match status" value="1"/>
</dbReference>
<reference evidence="6" key="1">
    <citation type="submission" date="2021-01" db="EMBL/GenBank/DDBJ databases">
        <title>Ramlibacter sp. strain AW1 16S ribosomal RNA gene Genome sequencing and assembly.</title>
        <authorList>
            <person name="Kang M."/>
        </authorList>
    </citation>
    <scope>NUCLEOTIDE SEQUENCE</scope>
    <source>
        <strain evidence="6">AW1</strain>
    </source>
</reference>
<dbReference type="Gene3D" id="3.30.70.2740">
    <property type="match status" value="1"/>
</dbReference>
<dbReference type="Pfam" id="PF13183">
    <property type="entry name" value="Fer4_8"/>
    <property type="match status" value="1"/>
</dbReference>
<dbReference type="InterPro" id="IPR016169">
    <property type="entry name" value="FAD-bd_PCMH_sub2"/>
</dbReference>
<sequence>MARGRRAELPRMTATPTRAPQVDAMALARALRERIAGEVRFDDGSRALYATDASNYRQVPIGVVIPRTVDDVIATVDLCRQYRAPILSRGGGTSLCGQCCNVAVVIDFSKYLNQVLEIDAEGATARVQPGVVLDDLRRQAAQVGLTFAPDPATHNHNTLGGMLGNNSCGPHSVMGGETVHNVIELDILTSDGIRMTVGATDEDSWRRIQAEGGRKAEIYRRLRELVERHGEEIRARFPPIPRRVSGFNLPRLLPENGFDLAKALVGTEGTCVVVLEARLRLLPNPRERVLLVLGYDSVYEAGDHVPEVMRAGPIALEGVDDRLVHDMTAMDLHPRGVQLLPDGHGWLLAEFGGDTVEAACAAAQRLMDQLRSAERPPAMKLVQDPQVQAVLWKVRESGLGATAHVPNAPITWEGWEDASVPPERLGEYLRKLRALFDRYGYGCDLYGHFGQGCVHTRIDFDLVTAPGIAKFRRFIHEAAEQVTAVGGSISGEHGDGQSKAELLEIMYGPRLVQAFEDFKDIWDPLGLMNPGKVVRPYRADENLRLGTSYDPPPVETVMHFAGDASDFGRTMLRCVGVGECRKHDGTMCPSYKATGEEMHATRGRARLLFEMLNGNRTEGVLRQGWQEPAVKEALDLCLSCKGCKKECPVKVDMASYKAEFLFHYFRKHRRPLAAHVFGHIDRWARWASVAPGLANALMQSPPLARLAQRVIGIAPQRRLPAFARQTFRAGFRPRAAKAPRGDVLLWPDTFNNHFHPQVAHAAARVLEHAGYRVRIPGQPLCCGRPLYEFGMLDAARAHLQRTVDALDADLRAGTPVVVLEPACLSVFKEELPMMLPGQQQAHRLRAQSFLLADLLQPHLEALDLAPLGRPALVHAHCHAKTVLDFASSGKLMSAIGLDVHMPDTGCCGMAGSFGFEERKYDVSIACAERRLLPAVRDTAPDHLLIADGFSCREQIVQCTGRDVQHLAEVLLRALPDQGESP</sequence>
<keyword evidence="2" id="KW-0285">Flavoprotein</keyword>
<accession>A0A936ZL72</accession>
<gene>
    <name evidence="6" type="ORF">JI739_03105</name>
</gene>
<dbReference type="Pfam" id="PF02913">
    <property type="entry name" value="FAD-oxidase_C"/>
    <property type="match status" value="1"/>
</dbReference>
<dbReference type="PANTHER" id="PTHR11748">
    <property type="entry name" value="D-LACTATE DEHYDROGENASE"/>
    <property type="match status" value="1"/>
</dbReference>
<protein>
    <submittedName>
        <fullName evidence="6">FAD-binding protein</fullName>
    </submittedName>
</protein>
<dbReference type="SUPFAM" id="SSF56176">
    <property type="entry name" value="FAD-binding/transporter-associated domain-like"/>
    <property type="match status" value="1"/>
</dbReference>
<dbReference type="PANTHER" id="PTHR11748:SF119">
    <property type="entry name" value="D-2-HYDROXYGLUTARATE DEHYDROGENASE"/>
    <property type="match status" value="1"/>
</dbReference>
<dbReference type="Proteomes" id="UP000613011">
    <property type="component" value="Unassembled WGS sequence"/>
</dbReference>
<comment type="caution">
    <text evidence="6">The sequence shown here is derived from an EMBL/GenBank/DDBJ whole genome shotgun (WGS) entry which is preliminary data.</text>
</comment>
<dbReference type="GO" id="GO:0004458">
    <property type="term" value="F:D-lactate dehydrogenase (cytochrome) activity"/>
    <property type="evidence" value="ECO:0007669"/>
    <property type="project" value="TreeGrafter"/>
</dbReference>
<dbReference type="Gene3D" id="3.30.43.10">
    <property type="entry name" value="Uridine Diphospho-n-acetylenolpyruvylglucosamine Reductase, domain 2"/>
    <property type="match status" value="1"/>
</dbReference>
<dbReference type="EMBL" id="JAEQNA010000001">
    <property type="protein sequence ID" value="MBL0419328.1"/>
    <property type="molecule type" value="Genomic_DNA"/>
</dbReference>
<dbReference type="InterPro" id="IPR016171">
    <property type="entry name" value="Vanillyl_alc_oxidase_C-sub2"/>
</dbReference>
<keyword evidence="7" id="KW-1185">Reference proteome</keyword>
<keyword evidence="3" id="KW-0274">FAD</keyword>
<dbReference type="GO" id="GO:0071949">
    <property type="term" value="F:FAD binding"/>
    <property type="evidence" value="ECO:0007669"/>
    <property type="project" value="InterPro"/>
</dbReference>
<dbReference type="SUPFAM" id="SSF55103">
    <property type="entry name" value="FAD-linked oxidases, C-terminal domain"/>
    <property type="match status" value="1"/>
</dbReference>
<dbReference type="Gene3D" id="3.30.465.10">
    <property type="match status" value="1"/>
</dbReference>
<evidence type="ECO:0000256" key="3">
    <source>
        <dbReference type="ARBA" id="ARBA00022827"/>
    </source>
</evidence>
<dbReference type="InterPro" id="IPR017896">
    <property type="entry name" value="4Fe4S_Fe-S-bd"/>
</dbReference>
<dbReference type="Pfam" id="PF01565">
    <property type="entry name" value="FAD_binding_4"/>
    <property type="match status" value="1"/>
</dbReference>
<evidence type="ECO:0000313" key="7">
    <source>
        <dbReference type="Proteomes" id="UP000613011"/>
    </source>
</evidence>
<dbReference type="GO" id="GO:1903457">
    <property type="term" value="P:lactate catabolic process"/>
    <property type="evidence" value="ECO:0007669"/>
    <property type="project" value="TreeGrafter"/>
</dbReference>
<dbReference type="InterPro" id="IPR016167">
    <property type="entry name" value="FAD-bd_PCMH_sub1"/>
</dbReference>
<dbReference type="InterPro" id="IPR006094">
    <property type="entry name" value="Oxid_FAD_bind_N"/>
</dbReference>
<dbReference type="AlphaFoldDB" id="A0A936ZL72"/>
<comment type="cofactor">
    <cofactor evidence="1">
        <name>FAD</name>
        <dbReference type="ChEBI" id="CHEBI:57692"/>
    </cofactor>
</comment>
<dbReference type="InterPro" id="IPR004017">
    <property type="entry name" value="Cys_rich_dom"/>
</dbReference>
<dbReference type="InterPro" id="IPR004113">
    <property type="entry name" value="FAD-bd_oxidored_4_C"/>
</dbReference>
<keyword evidence="4" id="KW-0560">Oxidoreductase</keyword>
<organism evidence="6 7">
    <name type="scientific">Ramlibacter aurantiacus</name>
    <dbReference type="NCBI Taxonomy" id="2801330"/>
    <lineage>
        <taxon>Bacteria</taxon>
        <taxon>Pseudomonadati</taxon>
        <taxon>Pseudomonadota</taxon>
        <taxon>Betaproteobacteria</taxon>
        <taxon>Burkholderiales</taxon>
        <taxon>Comamonadaceae</taxon>
        <taxon>Ramlibacter</taxon>
    </lineage>
</organism>
<dbReference type="GO" id="GO:0008720">
    <property type="term" value="F:D-lactate dehydrogenase (NAD+) activity"/>
    <property type="evidence" value="ECO:0007669"/>
    <property type="project" value="TreeGrafter"/>
</dbReference>